<sequence>MRRFALAALAVFALILTAWSGGGMAASPAAEAMPAMVVMAAGPCPDHHGGAPDRQHRACMAACAMLCAPAALPALQIPVGFGHAGRPSLPAIFLPDGRNPAGPFRPPIV</sequence>
<evidence type="ECO:0000313" key="3">
    <source>
        <dbReference type="Proteomes" id="UP000075787"/>
    </source>
</evidence>
<keyword evidence="1" id="KW-0732">Signal</keyword>
<dbReference type="EMBL" id="LPZR01000046">
    <property type="protein sequence ID" value="KYO56290.1"/>
    <property type="molecule type" value="Genomic_DNA"/>
</dbReference>
<comment type="caution">
    <text evidence="2">The sequence shown here is derived from an EMBL/GenBank/DDBJ whole genome shotgun (WGS) entry which is preliminary data.</text>
</comment>
<dbReference type="RefSeq" id="WP_062761964.1">
    <property type="nucleotide sequence ID" value="NZ_CP121027.1"/>
</dbReference>
<dbReference type="Proteomes" id="UP000075787">
    <property type="component" value="Unassembled WGS sequence"/>
</dbReference>
<evidence type="ECO:0008006" key="4">
    <source>
        <dbReference type="Google" id="ProtNLM"/>
    </source>
</evidence>
<name>A0A162LQB2_9PROT</name>
<evidence type="ECO:0000313" key="2">
    <source>
        <dbReference type="EMBL" id="KYO56290.1"/>
    </source>
</evidence>
<feature type="signal peptide" evidence="1">
    <location>
        <begin position="1"/>
        <end position="25"/>
    </location>
</feature>
<dbReference type="GeneID" id="97243799"/>
<protein>
    <recommendedName>
        <fullName evidence="4">DUF2946 domain-containing protein</fullName>
    </recommendedName>
</protein>
<organism evidence="2 3">
    <name type="scientific">Tistrella mobilis</name>
    <dbReference type="NCBI Taxonomy" id="171437"/>
    <lineage>
        <taxon>Bacteria</taxon>
        <taxon>Pseudomonadati</taxon>
        <taxon>Pseudomonadota</taxon>
        <taxon>Alphaproteobacteria</taxon>
        <taxon>Geminicoccales</taxon>
        <taxon>Geminicoccaceae</taxon>
        <taxon>Tistrella</taxon>
    </lineage>
</organism>
<gene>
    <name evidence="2" type="ORF">AUP44_02780</name>
</gene>
<feature type="chain" id="PRO_5007837083" description="DUF2946 domain-containing protein" evidence="1">
    <location>
        <begin position="26"/>
        <end position="109"/>
    </location>
</feature>
<evidence type="ECO:0000256" key="1">
    <source>
        <dbReference type="SAM" id="SignalP"/>
    </source>
</evidence>
<accession>A0A162LQB2</accession>
<reference evidence="2 3" key="1">
    <citation type="submission" date="2015-12" db="EMBL/GenBank/DDBJ databases">
        <title>Genome sequence of Tistrella mobilis MCCC 1A02139.</title>
        <authorList>
            <person name="Lu L."/>
            <person name="Lai Q."/>
            <person name="Shao Z."/>
            <person name="Qian P."/>
        </authorList>
    </citation>
    <scope>NUCLEOTIDE SEQUENCE [LARGE SCALE GENOMIC DNA]</scope>
    <source>
        <strain evidence="2 3">MCCC 1A02139</strain>
    </source>
</reference>
<dbReference type="AlphaFoldDB" id="A0A162LQB2"/>
<proteinExistence type="predicted"/>